<evidence type="ECO:0008006" key="4">
    <source>
        <dbReference type="Google" id="ProtNLM"/>
    </source>
</evidence>
<evidence type="ECO:0000256" key="1">
    <source>
        <dbReference type="SAM" id="SignalP"/>
    </source>
</evidence>
<organism evidence="2 3">
    <name type="scientific">Piromyces finnis</name>
    <dbReference type="NCBI Taxonomy" id="1754191"/>
    <lineage>
        <taxon>Eukaryota</taxon>
        <taxon>Fungi</taxon>
        <taxon>Fungi incertae sedis</taxon>
        <taxon>Chytridiomycota</taxon>
        <taxon>Chytridiomycota incertae sedis</taxon>
        <taxon>Neocallimastigomycetes</taxon>
        <taxon>Neocallimastigales</taxon>
        <taxon>Neocallimastigaceae</taxon>
        <taxon>Piromyces</taxon>
    </lineage>
</organism>
<evidence type="ECO:0000313" key="3">
    <source>
        <dbReference type="Proteomes" id="UP000193719"/>
    </source>
</evidence>
<dbReference type="EMBL" id="MCFH01000012">
    <property type="protein sequence ID" value="ORX53779.1"/>
    <property type="molecule type" value="Genomic_DNA"/>
</dbReference>
<sequence>MKIGNKNLLLHLIILLLNLYIGGVKLEVVKDEKDLLNIISSNIKILEINVENEINITNNINVNSFEKVIISGGSTENSILNFLDLSHYLYFDNGVKEIQLNNLSIRGNLYFHDNLKINIQNVHLTGNINSKFDIRNEYINISNFKYESSSNESDNCINLRGGNVNINNSTFFGSSSCQNRLINYNGNGDDKYNLIIKDSYFSGEYQCPILDIINGFNIDINNSIFEKAYSSESIEGG</sequence>
<dbReference type="OrthoDB" id="2172991at2759"/>
<feature type="chain" id="PRO_5012960076" description="Adhesin domain-containing protein" evidence="1">
    <location>
        <begin position="27"/>
        <end position="237"/>
    </location>
</feature>
<feature type="signal peptide" evidence="1">
    <location>
        <begin position="1"/>
        <end position="26"/>
    </location>
</feature>
<dbReference type="AlphaFoldDB" id="A0A1Y1VE23"/>
<keyword evidence="1" id="KW-0732">Signal</keyword>
<dbReference type="Proteomes" id="UP000193719">
    <property type="component" value="Unassembled WGS sequence"/>
</dbReference>
<reference evidence="2 3" key="1">
    <citation type="submission" date="2016-08" db="EMBL/GenBank/DDBJ databases">
        <title>Genomes of anaerobic fungi encode conserved fungal cellulosomes for biomass hydrolysis.</title>
        <authorList>
            <consortium name="DOE Joint Genome Institute"/>
            <person name="Haitjema C.H."/>
            <person name="Gilmore S.P."/>
            <person name="Henske J.K."/>
            <person name="Solomon K.V."/>
            <person name="De Groot R."/>
            <person name="Kuo A."/>
            <person name="Mondo S.J."/>
            <person name="Salamov A.A."/>
            <person name="Labutti K."/>
            <person name="Zhao Z."/>
            <person name="Chiniquy J."/>
            <person name="Barry K."/>
            <person name="Brewer H.M."/>
            <person name="Purvine S.O."/>
            <person name="Wright A.T."/>
            <person name="Boxma B."/>
            <person name="Van Alen T."/>
            <person name="Hackstein J.H."/>
            <person name="Baker S.E."/>
            <person name="Grigoriev I.V."/>
            <person name="O'Malley M.A."/>
        </authorList>
    </citation>
    <scope>NUCLEOTIDE SEQUENCE [LARGE SCALE GENOMIC DNA]</scope>
    <source>
        <strain evidence="3">finn</strain>
    </source>
</reference>
<comment type="caution">
    <text evidence="2">The sequence shown here is derived from an EMBL/GenBank/DDBJ whole genome shotgun (WGS) entry which is preliminary data.</text>
</comment>
<name>A0A1Y1VE23_9FUNG</name>
<keyword evidence="3" id="KW-1185">Reference proteome</keyword>
<reference evidence="2 3" key="2">
    <citation type="submission" date="2016-08" db="EMBL/GenBank/DDBJ databases">
        <title>Pervasive Adenine N6-methylation of Active Genes in Fungi.</title>
        <authorList>
            <consortium name="DOE Joint Genome Institute"/>
            <person name="Mondo S.J."/>
            <person name="Dannebaum R.O."/>
            <person name="Kuo R.C."/>
            <person name="Labutti K."/>
            <person name="Haridas S."/>
            <person name="Kuo A."/>
            <person name="Salamov A."/>
            <person name="Ahrendt S.R."/>
            <person name="Lipzen A."/>
            <person name="Sullivan W."/>
            <person name="Andreopoulos W.B."/>
            <person name="Clum A."/>
            <person name="Lindquist E."/>
            <person name="Daum C."/>
            <person name="Ramamoorthy G.K."/>
            <person name="Gryganskyi A."/>
            <person name="Culley D."/>
            <person name="Magnuson J.K."/>
            <person name="James T.Y."/>
            <person name="O'Malley M.A."/>
            <person name="Stajich J.E."/>
            <person name="Spatafora J.W."/>
            <person name="Visel A."/>
            <person name="Grigoriev I.V."/>
        </authorList>
    </citation>
    <scope>NUCLEOTIDE SEQUENCE [LARGE SCALE GENOMIC DNA]</scope>
    <source>
        <strain evidence="3">finn</strain>
    </source>
</reference>
<proteinExistence type="predicted"/>
<protein>
    <recommendedName>
        <fullName evidence="4">Adhesin domain-containing protein</fullName>
    </recommendedName>
</protein>
<gene>
    <name evidence="2" type="ORF">BCR36DRAFT_396467</name>
</gene>
<evidence type="ECO:0000313" key="2">
    <source>
        <dbReference type="EMBL" id="ORX53779.1"/>
    </source>
</evidence>
<accession>A0A1Y1VE23</accession>